<keyword evidence="2" id="KW-1185">Reference proteome</keyword>
<evidence type="ECO:0000313" key="2">
    <source>
        <dbReference type="Proteomes" id="UP001501591"/>
    </source>
</evidence>
<comment type="caution">
    <text evidence="1">The sequence shown here is derived from an EMBL/GenBank/DDBJ whole genome shotgun (WGS) entry which is preliminary data.</text>
</comment>
<sequence length="657" mass="70680">MTEAQIQAFFDSKVKTCLGGSDQWGPIICLKDYRTDSVNRPADAYCKGYTGAKGESAARIIHRVAQSCGINPQVLIVMLQKEQSLVTHTWPSAWRYDKALGQGCPDDAPCNPAYVGFFHQIYGAARQMQTYLEGKYFTWYAPGKTWNILYHPNRDCGTSPVLVANKATSALYYYTPYQPNAAALRAGYGTGDACSSYGNRNFYNYFTDWFGSTQATVPAPSGSAPLVLKVGVDIFYISQGTRYHITPEDWSEYRAKFGDPKIVASVSSYADGGDTSRLVRNSRTGEIAYFTEGKTHRFSSCELIVAWGANCYARVEMSDSDFRRIGSGPEISRFARLAAGGTIHQIEGRTLVPLYDDAAATAANDGVLPFAAVMAPAQQKSFTVRPRVQFAPGQFVSSSGSDKVYLATQDGRTLHVPTWDLIKDMGLPRTKITVPAAALDHYSGGELQPVVQCAGVFYAPSGTGMRRLSSGNTTGIAETSLDASACARLRLETTPTISQLFVRFAGTDAVLHVAGGVTRHVATTDQVRALNGGYYPPIMELSAGTATAFVTGAAYTSPGTLVRADGTEEVWLVDGRVQLLHLPDWETSVAFGLGRTVSVEDPTVLSAFPRGGDVLTRVVCSGIRYQASGGAFARDDASPTAPATELAPETCQALGVG</sequence>
<evidence type="ECO:0000313" key="1">
    <source>
        <dbReference type="EMBL" id="GAA3927441.1"/>
    </source>
</evidence>
<name>A0ABP7MRV8_9MICO</name>
<dbReference type="Proteomes" id="UP001501591">
    <property type="component" value="Unassembled WGS sequence"/>
</dbReference>
<dbReference type="EMBL" id="BAABCP010000001">
    <property type="protein sequence ID" value="GAA3927441.1"/>
    <property type="molecule type" value="Genomic_DNA"/>
</dbReference>
<reference evidence="2" key="1">
    <citation type="journal article" date="2019" name="Int. J. Syst. Evol. Microbiol.">
        <title>The Global Catalogue of Microorganisms (GCM) 10K type strain sequencing project: providing services to taxonomists for standard genome sequencing and annotation.</title>
        <authorList>
            <consortium name="The Broad Institute Genomics Platform"/>
            <consortium name="The Broad Institute Genome Sequencing Center for Infectious Disease"/>
            <person name="Wu L."/>
            <person name="Ma J."/>
        </authorList>
    </citation>
    <scope>NUCLEOTIDE SEQUENCE [LARGE SCALE GENOMIC DNA]</scope>
    <source>
        <strain evidence="2">JCM 17024</strain>
    </source>
</reference>
<accession>A0ABP7MRV8</accession>
<proteinExistence type="predicted"/>
<gene>
    <name evidence="1" type="ORF">GCM10022383_03090</name>
</gene>
<protein>
    <submittedName>
        <fullName evidence="1">Uncharacterized protein</fullName>
    </submittedName>
</protein>
<organism evidence="1 2">
    <name type="scientific">Microbacterium soli</name>
    <dbReference type="NCBI Taxonomy" id="446075"/>
    <lineage>
        <taxon>Bacteria</taxon>
        <taxon>Bacillati</taxon>
        <taxon>Actinomycetota</taxon>
        <taxon>Actinomycetes</taxon>
        <taxon>Micrococcales</taxon>
        <taxon>Microbacteriaceae</taxon>
        <taxon>Microbacterium</taxon>
    </lineage>
</organism>